<dbReference type="HOGENOM" id="CLU_1496091_0_0_1"/>
<dbReference type="Proteomes" id="UP000007174">
    <property type="component" value="Unassembled WGS sequence"/>
</dbReference>
<evidence type="ECO:0000313" key="2">
    <source>
        <dbReference type="EMBL" id="CCF39721.1"/>
    </source>
</evidence>
<dbReference type="AlphaFoldDB" id="H1VHL8"/>
<name>H1VHL8_COLHI</name>
<keyword evidence="1" id="KW-0472">Membrane</keyword>
<protein>
    <submittedName>
        <fullName evidence="2">Uncharacterized protein</fullName>
    </submittedName>
</protein>
<dbReference type="EMBL" id="CACQ02003656">
    <property type="protein sequence ID" value="CCF39721.1"/>
    <property type="molecule type" value="Genomic_DNA"/>
</dbReference>
<organism evidence="2 3">
    <name type="scientific">Colletotrichum higginsianum (strain IMI 349063)</name>
    <name type="common">Crucifer anthracnose fungus</name>
    <dbReference type="NCBI Taxonomy" id="759273"/>
    <lineage>
        <taxon>Eukaryota</taxon>
        <taxon>Fungi</taxon>
        <taxon>Dikarya</taxon>
        <taxon>Ascomycota</taxon>
        <taxon>Pezizomycotina</taxon>
        <taxon>Sordariomycetes</taxon>
        <taxon>Hypocreomycetidae</taxon>
        <taxon>Glomerellales</taxon>
        <taxon>Glomerellaceae</taxon>
        <taxon>Colletotrichum</taxon>
        <taxon>Colletotrichum destructivum species complex</taxon>
    </lineage>
</organism>
<feature type="transmembrane region" description="Helical" evidence="1">
    <location>
        <begin position="51"/>
        <end position="71"/>
    </location>
</feature>
<keyword evidence="1" id="KW-0812">Transmembrane</keyword>
<evidence type="ECO:0000313" key="3">
    <source>
        <dbReference type="Proteomes" id="UP000007174"/>
    </source>
</evidence>
<gene>
    <name evidence="2" type="ORF">CH063_10482</name>
</gene>
<evidence type="ECO:0000256" key="1">
    <source>
        <dbReference type="SAM" id="Phobius"/>
    </source>
</evidence>
<reference evidence="3" key="1">
    <citation type="journal article" date="2012" name="Nat. Genet.">
        <title>Lifestyle transitions in plant pathogenic Colletotrichum fungi deciphered by genome and transcriptome analyses.</title>
        <authorList>
            <person name="O'Connell R.J."/>
            <person name="Thon M.R."/>
            <person name="Hacquard S."/>
            <person name="Amyotte S.G."/>
            <person name="Kleemann J."/>
            <person name="Torres M.F."/>
            <person name="Damm U."/>
            <person name="Buiate E.A."/>
            <person name="Epstein L."/>
            <person name="Alkan N."/>
            <person name="Altmueller J."/>
            <person name="Alvarado-Balderrama L."/>
            <person name="Bauser C.A."/>
            <person name="Becker C."/>
            <person name="Birren B.W."/>
            <person name="Chen Z."/>
            <person name="Choi J."/>
            <person name="Crouch J.A."/>
            <person name="Duvick J.P."/>
            <person name="Farman M.A."/>
            <person name="Gan P."/>
            <person name="Heiman D."/>
            <person name="Henrissat B."/>
            <person name="Howard R.J."/>
            <person name="Kabbage M."/>
            <person name="Koch C."/>
            <person name="Kracher B."/>
            <person name="Kubo Y."/>
            <person name="Law A.D."/>
            <person name="Lebrun M.-H."/>
            <person name="Lee Y.-H."/>
            <person name="Miyara I."/>
            <person name="Moore N."/>
            <person name="Neumann U."/>
            <person name="Nordstroem K."/>
            <person name="Panaccione D.G."/>
            <person name="Panstruga R."/>
            <person name="Place M."/>
            <person name="Proctor R.H."/>
            <person name="Prusky D."/>
            <person name="Rech G."/>
            <person name="Reinhardt R."/>
            <person name="Rollins J.A."/>
            <person name="Rounsley S."/>
            <person name="Schardl C.L."/>
            <person name="Schwartz D.C."/>
            <person name="Shenoy N."/>
            <person name="Shirasu K."/>
            <person name="Sikhakolli U.R."/>
            <person name="Stueber K."/>
            <person name="Sukno S.A."/>
            <person name="Sweigard J.A."/>
            <person name="Takano Y."/>
            <person name="Takahara H."/>
            <person name="Trail F."/>
            <person name="van der Does H.C."/>
            <person name="Voll L.M."/>
            <person name="Will I."/>
            <person name="Young S."/>
            <person name="Zeng Q."/>
            <person name="Zhang J."/>
            <person name="Zhou S."/>
            <person name="Dickman M.B."/>
            <person name="Schulze-Lefert P."/>
            <person name="Ver Loren van Themaat E."/>
            <person name="Ma L.-J."/>
            <person name="Vaillancourt L.J."/>
        </authorList>
    </citation>
    <scope>NUCLEOTIDE SEQUENCE [LARGE SCALE GENOMIC DNA]</scope>
    <source>
        <strain evidence="3">IMI 349063</strain>
    </source>
</reference>
<feature type="transmembrane region" description="Helical" evidence="1">
    <location>
        <begin position="114"/>
        <end position="131"/>
    </location>
</feature>
<keyword evidence="1" id="KW-1133">Transmembrane helix</keyword>
<accession>H1VHL8</accession>
<sequence>MTTQPPPSTHMAHSRLNRRFGRETTKFSFGVCLDKGGQKETCSFGRLLTRFFFFFFPPFFPSFFSMVFLIWDGLQKTSGTLGGAWEKNWFAYRLLDFCFHFVCTNLHNCIPQGWPFLLISSFLTVLGAGRAKDMSATLSYFFIPPPCQNKAMAMVDCHQLHFFIYHPLAFRFLKFFVLEA</sequence>
<proteinExistence type="predicted"/>